<evidence type="ECO:0000256" key="3">
    <source>
        <dbReference type="ARBA" id="ARBA00022525"/>
    </source>
</evidence>
<dbReference type="GO" id="GO:0005615">
    <property type="term" value="C:extracellular space"/>
    <property type="evidence" value="ECO:0007669"/>
    <property type="project" value="TreeGrafter"/>
</dbReference>
<evidence type="ECO:0000256" key="8">
    <source>
        <dbReference type="RuleBase" id="RU000354"/>
    </source>
</evidence>
<dbReference type="SMART" id="SM00204">
    <property type="entry name" value="TGFB"/>
    <property type="match status" value="1"/>
</dbReference>
<organism evidence="11">
    <name type="scientific">Halisarca dujardinii</name>
    <name type="common">Dujardin's slime sponge</name>
    <dbReference type="NCBI Taxonomy" id="2583056"/>
    <lineage>
        <taxon>Eukaryota</taxon>
        <taxon>Metazoa</taxon>
        <taxon>Porifera</taxon>
        <taxon>Demospongiae</taxon>
        <taxon>Verongimorpha</taxon>
        <taxon>Chondrillida</taxon>
        <taxon>Halisarcidae</taxon>
        <taxon>Halisarca</taxon>
    </lineage>
</organism>
<feature type="region of interest" description="Disordered" evidence="9">
    <location>
        <begin position="159"/>
        <end position="178"/>
    </location>
</feature>
<dbReference type="Gene3D" id="2.60.120.970">
    <property type="match status" value="1"/>
</dbReference>
<dbReference type="InterPro" id="IPR001839">
    <property type="entry name" value="TGF-b_C"/>
</dbReference>
<evidence type="ECO:0000256" key="6">
    <source>
        <dbReference type="ARBA" id="ARBA00023157"/>
    </source>
</evidence>
<dbReference type="InterPro" id="IPR015615">
    <property type="entry name" value="TGF-beta-rel"/>
</dbReference>
<dbReference type="SUPFAM" id="SSF57501">
    <property type="entry name" value="Cystine-knot cytokines"/>
    <property type="match status" value="1"/>
</dbReference>
<evidence type="ECO:0000256" key="9">
    <source>
        <dbReference type="SAM" id="MobiDB-lite"/>
    </source>
</evidence>
<reference evidence="11" key="1">
    <citation type="journal article" date="2021" name="Genes (Basel)">
        <title>Expression of Wnt and TGF-Beta Pathway Components during Whole-Body Regeneration from Cell Aggregates in Demosponge Halisarca dujardinii.</title>
        <authorList>
            <person name="Borisenko I."/>
            <person name="Bolshakov F.V."/>
            <person name="Ereskovsky A."/>
            <person name="Lavrov A.I."/>
        </authorList>
    </citation>
    <scope>NUCLEOTIDE SEQUENCE</scope>
</reference>
<feature type="domain" description="TGF-beta family profile" evidence="10">
    <location>
        <begin position="162"/>
        <end position="287"/>
    </location>
</feature>
<evidence type="ECO:0000313" key="11">
    <source>
        <dbReference type="EMBL" id="QXY82396.1"/>
    </source>
</evidence>
<comment type="subcellular location">
    <subcellularLocation>
        <location evidence="1">Secreted</location>
    </subcellularLocation>
</comment>
<dbReference type="GO" id="GO:0008083">
    <property type="term" value="F:growth factor activity"/>
    <property type="evidence" value="ECO:0007669"/>
    <property type="project" value="UniProtKB-KW"/>
</dbReference>
<keyword evidence="4" id="KW-0732">Signal</keyword>
<dbReference type="InterPro" id="IPR001111">
    <property type="entry name" value="TGF-b_propeptide"/>
</dbReference>
<dbReference type="Gene3D" id="2.10.90.10">
    <property type="entry name" value="Cystine-knot cytokines"/>
    <property type="match status" value="1"/>
</dbReference>
<sequence>MFLFYFILDTTLSNSGQVVFTFDISSIAKMEHVELMGAEFRIRSQLSNSSTTRTHDRLDQFKLNMFEILKDANTQRQKAVLHTSQQLTTAPDADNVFTVTSIVRDWLSGKSPSYSLSVELDSETGEDHSVFLEDTPILVLYMNKEREWKDRDGLLKHEEKKRLRRQTQFSPPEATGPHNSILPCSLKSVSIHIKDLRLSTSIIAPTKIRINYCSGHCIYPFTSTPASNSAHLQGRVAALSTHEPSIPMPCCAPKDFHPNIYLLKDEEDGTLSARVQQNEKVASCECR</sequence>
<proteinExistence type="evidence at transcript level"/>
<keyword evidence="3" id="KW-0964">Secreted</keyword>
<dbReference type="Pfam" id="PF00688">
    <property type="entry name" value="TGFb_propeptide"/>
    <property type="match status" value="1"/>
</dbReference>
<dbReference type="PANTHER" id="PTHR11848">
    <property type="entry name" value="TGF-BETA FAMILY"/>
    <property type="match status" value="1"/>
</dbReference>
<evidence type="ECO:0000256" key="2">
    <source>
        <dbReference type="ARBA" id="ARBA00006656"/>
    </source>
</evidence>
<dbReference type="EMBL" id="MZ042520">
    <property type="protein sequence ID" value="QXY82396.1"/>
    <property type="molecule type" value="mRNA"/>
</dbReference>
<accession>A0A8F8ATY6</accession>
<evidence type="ECO:0000256" key="1">
    <source>
        <dbReference type="ARBA" id="ARBA00004613"/>
    </source>
</evidence>
<evidence type="ECO:0000256" key="4">
    <source>
        <dbReference type="ARBA" id="ARBA00022729"/>
    </source>
</evidence>
<dbReference type="GO" id="GO:0005125">
    <property type="term" value="F:cytokine activity"/>
    <property type="evidence" value="ECO:0007669"/>
    <property type="project" value="TreeGrafter"/>
</dbReference>
<evidence type="ECO:0000256" key="7">
    <source>
        <dbReference type="ARBA" id="ARBA00023180"/>
    </source>
</evidence>
<comment type="similarity">
    <text evidence="2 8">Belongs to the TGF-beta family.</text>
</comment>
<keyword evidence="6" id="KW-1015">Disulfide bond</keyword>
<dbReference type="AlphaFoldDB" id="A0A8F8ATY6"/>
<evidence type="ECO:0000256" key="5">
    <source>
        <dbReference type="ARBA" id="ARBA00023030"/>
    </source>
</evidence>
<dbReference type="PANTHER" id="PTHR11848:SF263">
    <property type="entry name" value="PROTEIN DECAPENTAPLEGIC"/>
    <property type="match status" value="1"/>
</dbReference>
<dbReference type="CDD" id="cd13756">
    <property type="entry name" value="TGF_beta_BMPs_GDFs"/>
    <property type="match status" value="1"/>
</dbReference>
<keyword evidence="5 8" id="KW-0339">Growth factor</keyword>
<dbReference type="PROSITE" id="PS51362">
    <property type="entry name" value="TGF_BETA_2"/>
    <property type="match status" value="1"/>
</dbReference>
<name>A0A8F8ATY6_HALDU</name>
<dbReference type="Pfam" id="PF00019">
    <property type="entry name" value="TGF_beta"/>
    <property type="match status" value="1"/>
</dbReference>
<evidence type="ECO:0000259" key="10">
    <source>
        <dbReference type="PROSITE" id="PS51362"/>
    </source>
</evidence>
<keyword evidence="7" id="KW-0325">Glycoprotein</keyword>
<dbReference type="InterPro" id="IPR029034">
    <property type="entry name" value="Cystine-knot_cytokine"/>
</dbReference>
<protein>
    <submittedName>
        <fullName evidence="11">Transforming growth factor beta E HduTGFbE</fullName>
    </submittedName>
</protein>